<sequence length="96" mass="10952">MYLFPSRITVAAPVSPSVHVVPVHTTTSDVGIELPATWQQYPLPGEAIPSFWHHGVHPIDLYYNHTYPVTFSYAAPKIPYHFPSIYFQNFYGTFNI</sequence>
<evidence type="ECO:0000313" key="2">
    <source>
        <dbReference type="Proteomes" id="UP001291930"/>
    </source>
</evidence>
<comment type="caution">
    <text evidence="1">The sequence shown here is derived from an EMBL/GenBank/DDBJ whole genome shotgun (WGS) entry which is preliminary data.</text>
</comment>
<proteinExistence type="predicted"/>
<reference evidence="2" key="1">
    <citation type="submission" date="2023-11" db="EMBL/GenBank/DDBJ databases">
        <title>Genome Sequence of Bacillus pseudomycoides stain BUPM19.</title>
        <authorList>
            <person name="Farhat A."/>
        </authorList>
    </citation>
    <scope>NUCLEOTIDE SEQUENCE [LARGE SCALE GENOMIC DNA]</scope>
    <source>
        <strain evidence="2">BUPM19</strain>
    </source>
</reference>
<protein>
    <submittedName>
        <fullName evidence="1">Uncharacterized protein</fullName>
    </submittedName>
</protein>
<accession>A0ABU5K025</accession>
<gene>
    <name evidence="1" type="ORF">U2I54_18655</name>
</gene>
<dbReference type="Proteomes" id="UP001291930">
    <property type="component" value="Unassembled WGS sequence"/>
</dbReference>
<dbReference type="EMBL" id="JAXOVW010000046">
    <property type="protein sequence ID" value="MDZ5609028.1"/>
    <property type="molecule type" value="Genomic_DNA"/>
</dbReference>
<evidence type="ECO:0000313" key="1">
    <source>
        <dbReference type="EMBL" id="MDZ5609028.1"/>
    </source>
</evidence>
<dbReference type="RefSeq" id="WP_374218594.1">
    <property type="nucleotide sequence ID" value="NZ_JAXOVW010000046.1"/>
</dbReference>
<organism evidence="1 2">
    <name type="scientific">Bacillus bingmayongensis</name>
    <dbReference type="NCBI Taxonomy" id="1150157"/>
    <lineage>
        <taxon>Bacteria</taxon>
        <taxon>Bacillati</taxon>
        <taxon>Bacillota</taxon>
        <taxon>Bacilli</taxon>
        <taxon>Bacillales</taxon>
        <taxon>Bacillaceae</taxon>
        <taxon>Bacillus</taxon>
    </lineage>
</organism>
<keyword evidence="2" id="KW-1185">Reference proteome</keyword>
<name>A0ABU5K025_9BACI</name>